<evidence type="ECO:0000313" key="1">
    <source>
        <dbReference type="EMBL" id="MBH8566751.1"/>
    </source>
</evidence>
<dbReference type="EMBL" id="JAECZC010000102">
    <property type="protein sequence ID" value="MBH8566751.1"/>
    <property type="molecule type" value="Genomic_DNA"/>
</dbReference>
<comment type="caution">
    <text evidence="1">The sequence shown here is derived from an EMBL/GenBank/DDBJ whole genome shotgun (WGS) entry which is preliminary data.</text>
</comment>
<dbReference type="AlphaFoldDB" id="A0A8J7LEH7"/>
<evidence type="ECO:0000313" key="2">
    <source>
        <dbReference type="Proteomes" id="UP000632766"/>
    </source>
</evidence>
<dbReference type="Proteomes" id="UP000632766">
    <property type="component" value="Unassembled WGS sequence"/>
</dbReference>
<accession>A0A8J7LEH7</accession>
<organism evidence="1 2">
    <name type="scientific">Amazonocrinis nigriterrae CENA67</name>
    <dbReference type="NCBI Taxonomy" id="2794033"/>
    <lineage>
        <taxon>Bacteria</taxon>
        <taxon>Bacillati</taxon>
        <taxon>Cyanobacteriota</taxon>
        <taxon>Cyanophyceae</taxon>
        <taxon>Nostocales</taxon>
        <taxon>Nostocaceae</taxon>
        <taxon>Amazonocrinis</taxon>
        <taxon>Amazonocrinis nigriterrae</taxon>
    </lineage>
</organism>
<dbReference type="RefSeq" id="WP_198128485.1">
    <property type="nucleotide sequence ID" value="NZ_JAECZC010000102.1"/>
</dbReference>
<keyword evidence="2" id="KW-1185">Reference proteome</keyword>
<sequence>MEAEIKNAIGLGSPQLTPEPTAQVLEIQKPEVTIYDFGRLMDESEPVRNHKNRRYEQ</sequence>
<gene>
    <name evidence="1" type="ORF">I8748_32145</name>
</gene>
<name>A0A8J7LEH7_9NOST</name>
<protein>
    <submittedName>
        <fullName evidence="1">Uncharacterized protein</fullName>
    </submittedName>
</protein>
<proteinExistence type="predicted"/>
<reference evidence="1 2" key="1">
    <citation type="journal article" date="2021" name="Int. J. Syst. Evol. Microbiol.">
        <title>Amazonocrinis nigriterrae gen. nov., sp. nov., Atlanticothrix silvestris gen. nov., sp. nov. and Dendronalium phyllosphericum gen. nov., sp. nov., nostocacean cyanobacteria from Brazilian environments.</title>
        <authorList>
            <person name="Alvarenga D.O."/>
            <person name="Andreote A.P.D."/>
            <person name="Branco L.H.Z."/>
            <person name="Delbaje E."/>
            <person name="Cruz R.B."/>
            <person name="Varani A.M."/>
            <person name="Fiore M.F."/>
        </authorList>
    </citation>
    <scope>NUCLEOTIDE SEQUENCE [LARGE SCALE GENOMIC DNA]</scope>
    <source>
        <strain evidence="1 2">CENA67</strain>
    </source>
</reference>